<sequence>MKSQLLQCNKTALQDLFSTDHGFILDKVQEKKLITSREYKNLKSINKEDVGGHVREMVDKIMDKGETTCRDFLELLETDQGIKETYPDLKNIPQDNYVFFEDEQYKLDSDPVGLCVIINNENFTDCSDKPKRRHGTNEDAESLAKVFTLLRFRVLMLKDLTQDQMDRALKCFQPPKHGDAFICCVLSHGAKGQVCGIDWKRLDIKQITRTFKATNTSALTDKPKVFLIQACQGSNVQRGVLPKDVEADDALTSILEEDDDALTSIPEMADVLLAISTVEDYKARRNRRNGSWFIQSVCRQLENSCPSGEDVVTILHRVNKEVGEIEGDANEPGARKQMPEVRSTLRRKLVLSPR</sequence>
<dbReference type="Proteomes" id="UP000261640">
    <property type="component" value="Unplaced"/>
</dbReference>
<dbReference type="AlphaFoldDB" id="A0A3Q3T3I3"/>
<keyword evidence="9" id="KW-0378">Hydrolase</keyword>
<reference evidence="21" key="2">
    <citation type="submission" date="2025-09" db="UniProtKB">
        <authorList>
            <consortium name="Ensembl"/>
        </authorList>
    </citation>
    <scope>IDENTIFICATION</scope>
</reference>
<evidence type="ECO:0000256" key="13">
    <source>
        <dbReference type="ARBA" id="ARBA00051626"/>
    </source>
</evidence>
<evidence type="ECO:0000256" key="1">
    <source>
        <dbReference type="ARBA" id="ARBA00004123"/>
    </source>
</evidence>
<dbReference type="SUPFAM" id="SSF52129">
    <property type="entry name" value="Caspase-like"/>
    <property type="match status" value="1"/>
</dbReference>
<dbReference type="GO" id="GO:0004197">
    <property type="term" value="F:cysteine-type endopeptidase activity"/>
    <property type="evidence" value="ECO:0007669"/>
    <property type="project" value="InterPro"/>
</dbReference>
<keyword evidence="12" id="KW-0539">Nucleus</keyword>
<dbReference type="FunFam" id="3.40.50.1460:FF:000008">
    <property type="entry name" value="caspase-8 isoform X1"/>
    <property type="match status" value="1"/>
</dbReference>
<keyword evidence="11" id="KW-0865">Zymogen</keyword>
<dbReference type="GO" id="GO:0032991">
    <property type="term" value="C:protein-containing complex"/>
    <property type="evidence" value="ECO:0007669"/>
    <property type="project" value="UniProtKB-ARBA"/>
</dbReference>
<keyword evidence="7" id="KW-0053">Apoptosis</keyword>
<dbReference type="InterPro" id="IPR029030">
    <property type="entry name" value="Caspase-like_dom_sf"/>
</dbReference>
<evidence type="ECO:0000256" key="2">
    <source>
        <dbReference type="ARBA" id="ARBA00004496"/>
    </source>
</evidence>
<dbReference type="PANTHER" id="PTHR48169:SF6">
    <property type="entry name" value="CASPASE-8-LIKE"/>
    <property type="match status" value="1"/>
</dbReference>
<keyword evidence="22" id="KW-1185">Reference proteome</keyword>
<feature type="active site" evidence="16">
    <location>
        <position position="188"/>
    </location>
</feature>
<dbReference type="Pfam" id="PF00656">
    <property type="entry name" value="Peptidase_C14"/>
    <property type="match status" value="1"/>
</dbReference>
<evidence type="ECO:0000256" key="14">
    <source>
        <dbReference type="ARBA" id="ARBA00066479"/>
    </source>
</evidence>
<dbReference type="GO" id="GO:0005634">
    <property type="term" value="C:nucleus"/>
    <property type="evidence" value="ECO:0007669"/>
    <property type="project" value="UniProtKB-SubCell"/>
</dbReference>
<dbReference type="GO" id="GO:0005737">
    <property type="term" value="C:cytoplasm"/>
    <property type="evidence" value="ECO:0007669"/>
    <property type="project" value="UniProtKB-SubCell"/>
</dbReference>
<dbReference type="PANTHER" id="PTHR48169">
    <property type="entry name" value="DED DOMAIN-CONTAINING PROTEIN"/>
    <property type="match status" value="1"/>
</dbReference>
<evidence type="ECO:0000256" key="9">
    <source>
        <dbReference type="ARBA" id="ARBA00022801"/>
    </source>
</evidence>
<protein>
    <recommendedName>
        <fullName evidence="15">Caspase-8</fullName>
        <ecNumber evidence="14">3.4.22.61</ecNumber>
    </recommendedName>
</protein>
<feature type="domain" description="Caspase family p20" evidence="19">
    <location>
        <begin position="111"/>
        <end position="235"/>
    </location>
</feature>
<keyword evidence="8" id="KW-0677">Repeat</keyword>
<dbReference type="GO" id="GO:0051604">
    <property type="term" value="P:protein maturation"/>
    <property type="evidence" value="ECO:0007669"/>
    <property type="project" value="UniProtKB-ARBA"/>
</dbReference>
<evidence type="ECO:0000259" key="19">
    <source>
        <dbReference type="PROSITE" id="PS50208"/>
    </source>
</evidence>
<keyword evidence="6" id="KW-0645">Protease</keyword>
<dbReference type="InterPro" id="IPR001309">
    <property type="entry name" value="Pept_C14_p20"/>
</dbReference>
<dbReference type="PROSITE" id="PS50208">
    <property type="entry name" value="CASPASE_P20"/>
    <property type="match status" value="1"/>
</dbReference>
<dbReference type="PROSITE" id="PS01122">
    <property type="entry name" value="CASPASE_CYS"/>
    <property type="match status" value="1"/>
</dbReference>
<evidence type="ECO:0000313" key="21">
    <source>
        <dbReference type="Ensembl" id="ENSMAMP00000035580.2"/>
    </source>
</evidence>
<dbReference type="GO" id="GO:0006915">
    <property type="term" value="P:apoptotic process"/>
    <property type="evidence" value="ECO:0007669"/>
    <property type="project" value="UniProtKB-KW"/>
</dbReference>
<dbReference type="SUPFAM" id="SSF47986">
    <property type="entry name" value="DEATH domain"/>
    <property type="match status" value="1"/>
</dbReference>
<dbReference type="InterPro" id="IPR001315">
    <property type="entry name" value="CARD"/>
</dbReference>
<evidence type="ECO:0000256" key="11">
    <source>
        <dbReference type="ARBA" id="ARBA00023145"/>
    </source>
</evidence>
<dbReference type="Gene3D" id="3.40.50.1460">
    <property type="match status" value="1"/>
</dbReference>
<evidence type="ECO:0000259" key="20">
    <source>
        <dbReference type="PROSITE" id="PS50209"/>
    </source>
</evidence>
<dbReference type="GO" id="GO:0043065">
    <property type="term" value="P:positive regulation of apoptotic process"/>
    <property type="evidence" value="ECO:0007669"/>
    <property type="project" value="UniProtKB-ARBA"/>
</dbReference>
<dbReference type="InterPro" id="IPR033139">
    <property type="entry name" value="Caspase_cys_AS"/>
</dbReference>
<evidence type="ECO:0000256" key="5">
    <source>
        <dbReference type="ARBA" id="ARBA00022553"/>
    </source>
</evidence>
<dbReference type="InterPro" id="IPR011600">
    <property type="entry name" value="Pept_C14_caspase"/>
</dbReference>
<comment type="catalytic activity">
    <reaction evidence="13">
        <text>Strict requirement for Asp at position P1 and has a preferred cleavage sequence of (Leu/Asp/Val)-Glu-Thr-Asp-|-(Gly/Ser/Ala).</text>
        <dbReference type="EC" id="3.4.22.61"/>
    </reaction>
</comment>
<organism evidence="21 22">
    <name type="scientific">Mastacembelus armatus</name>
    <name type="common">zig-zag eel</name>
    <dbReference type="NCBI Taxonomy" id="205130"/>
    <lineage>
        <taxon>Eukaryota</taxon>
        <taxon>Metazoa</taxon>
        <taxon>Chordata</taxon>
        <taxon>Craniata</taxon>
        <taxon>Vertebrata</taxon>
        <taxon>Euteleostomi</taxon>
        <taxon>Actinopterygii</taxon>
        <taxon>Neopterygii</taxon>
        <taxon>Teleostei</taxon>
        <taxon>Neoteleostei</taxon>
        <taxon>Acanthomorphata</taxon>
        <taxon>Anabantaria</taxon>
        <taxon>Synbranchiformes</taxon>
        <taxon>Mastacembelidae</taxon>
        <taxon>Mastacembelus</taxon>
    </lineage>
</organism>
<evidence type="ECO:0000256" key="15">
    <source>
        <dbReference type="ARBA" id="ARBA00068172"/>
    </source>
</evidence>
<accession>A0A3Q3T3I3</accession>
<evidence type="ECO:0000256" key="12">
    <source>
        <dbReference type="ARBA" id="ARBA00023242"/>
    </source>
</evidence>
<proteinExistence type="inferred from homology"/>
<evidence type="ECO:0000256" key="8">
    <source>
        <dbReference type="ARBA" id="ARBA00022737"/>
    </source>
</evidence>
<dbReference type="InterPro" id="IPR015917">
    <property type="entry name" value="Pept_C14A"/>
</dbReference>
<dbReference type="GeneTree" id="ENSGT00940000164225"/>
<dbReference type="PROSITE" id="PS50207">
    <property type="entry name" value="CASPASE_P10"/>
    <property type="match status" value="1"/>
</dbReference>
<dbReference type="EC" id="3.4.22.61" evidence="14"/>
<dbReference type="InterPro" id="IPR011029">
    <property type="entry name" value="DEATH-like_dom_sf"/>
</dbReference>
<dbReference type="PROSITE" id="PS50209">
    <property type="entry name" value="CARD"/>
    <property type="match status" value="1"/>
</dbReference>
<dbReference type="GO" id="GO:0005886">
    <property type="term" value="C:plasma membrane"/>
    <property type="evidence" value="ECO:0007669"/>
    <property type="project" value="UniProtKB-ARBA"/>
</dbReference>
<dbReference type="CDD" id="cd00032">
    <property type="entry name" value="CASc"/>
    <property type="match status" value="1"/>
</dbReference>
<feature type="active site" evidence="16">
    <location>
        <position position="231"/>
    </location>
</feature>
<dbReference type="InterPro" id="IPR002138">
    <property type="entry name" value="Pept_C14_p10"/>
</dbReference>
<dbReference type="Ensembl" id="ENSMAMT00000036498.2">
    <property type="protein sequence ID" value="ENSMAMP00000035580.2"/>
    <property type="gene ID" value="ENSMAMG00000023920.2"/>
</dbReference>
<evidence type="ECO:0000256" key="6">
    <source>
        <dbReference type="ARBA" id="ARBA00022670"/>
    </source>
</evidence>
<dbReference type="PRINTS" id="PR00376">
    <property type="entry name" value="IL1BCENZYME"/>
</dbReference>
<dbReference type="SMART" id="SM00115">
    <property type="entry name" value="CASc"/>
    <property type="match status" value="1"/>
</dbReference>
<evidence type="ECO:0000256" key="7">
    <source>
        <dbReference type="ARBA" id="ARBA00022703"/>
    </source>
</evidence>
<evidence type="ECO:0000313" key="22">
    <source>
        <dbReference type="Proteomes" id="UP000261640"/>
    </source>
</evidence>
<feature type="domain" description="CARD" evidence="20">
    <location>
        <begin position="1"/>
        <end position="77"/>
    </location>
</feature>
<evidence type="ECO:0000256" key="3">
    <source>
        <dbReference type="ARBA" id="ARBA00010134"/>
    </source>
</evidence>
<dbReference type="Gene3D" id="1.10.533.10">
    <property type="entry name" value="Death Domain, Fas"/>
    <property type="match status" value="1"/>
</dbReference>
<name>A0A3Q3T3I3_9TELE</name>
<feature type="domain" description="Caspase family p10" evidence="18">
    <location>
        <begin position="261"/>
        <end position="353"/>
    </location>
</feature>
<comment type="subcellular location">
    <subcellularLocation>
        <location evidence="2">Cytoplasm</location>
    </subcellularLocation>
    <subcellularLocation>
        <location evidence="1">Nucleus</location>
    </subcellularLocation>
</comment>
<dbReference type="GO" id="GO:0006508">
    <property type="term" value="P:proteolysis"/>
    <property type="evidence" value="ECO:0007669"/>
    <property type="project" value="UniProtKB-KW"/>
</dbReference>
<dbReference type="PIRSF" id="PIRSF038001">
    <property type="entry name" value="Caspase_ICE"/>
    <property type="match status" value="1"/>
</dbReference>
<keyword evidence="10" id="KW-0788">Thiol protease</keyword>
<evidence type="ECO:0000256" key="4">
    <source>
        <dbReference type="ARBA" id="ARBA00022490"/>
    </source>
</evidence>
<dbReference type="CDD" id="cd01671">
    <property type="entry name" value="CARD"/>
    <property type="match status" value="1"/>
</dbReference>
<evidence type="ECO:0000259" key="18">
    <source>
        <dbReference type="PROSITE" id="PS50207"/>
    </source>
</evidence>
<keyword evidence="5" id="KW-0597">Phosphoprotein</keyword>
<comment type="similarity">
    <text evidence="3 17">Belongs to the peptidase C14A family.</text>
</comment>
<evidence type="ECO:0000256" key="16">
    <source>
        <dbReference type="PIRSR" id="PIRSR038001-1"/>
    </source>
</evidence>
<reference evidence="21" key="1">
    <citation type="submission" date="2025-08" db="UniProtKB">
        <authorList>
            <consortium name="Ensembl"/>
        </authorList>
    </citation>
    <scope>IDENTIFICATION</scope>
</reference>
<evidence type="ECO:0000256" key="17">
    <source>
        <dbReference type="RuleBase" id="RU003971"/>
    </source>
</evidence>
<evidence type="ECO:0000256" key="10">
    <source>
        <dbReference type="ARBA" id="ARBA00022807"/>
    </source>
</evidence>
<keyword evidence="4" id="KW-0963">Cytoplasm</keyword>